<organism evidence="1 2">
    <name type="scientific">Brassica cretica</name>
    <name type="common">Mustard</name>
    <dbReference type="NCBI Taxonomy" id="69181"/>
    <lineage>
        <taxon>Eukaryota</taxon>
        <taxon>Viridiplantae</taxon>
        <taxon>Streptophyta</taxon>
        <taxon>Embryophyta</taxon>
        <taxon>Tracheophyta</taxon>
        <taxon>Spermatophyta</taxon>
        <taxon>Magnoliopsida</taxon>
        <taxon>eudicotyledons</taxon>
        <taxon>Gunneridae</taxon>
        <taxon>Pentapetalae</taxon>
        <taxon>rosids</taxon>
        <taxon>malvids</taxon>
        <taxon>Brassicales</taxon>
        <taxon>Brassicaceae</taxon>
        <taxon>Brassiceae</taxon>
        <taxon>Brassica</taxon>
    </lineage>
</organism>
<dbReference type="AlphaFoldDB" id="A0A8S9PQQ9"/>
<dbReference type="Proteomes" id="UP000712600">
    <property type="component" value="Unassembled WGS sequence"/>
</dbReference>
<protein>
    <submittedName>
        <fullName evidence="1">Uncharacterized protein</fullName>
    </submittedName>
</protein>
<accession>A0A8S9PQQ9</accession>
<gene>
    <name evidence="1" type="ORF">F2Q69_00050355</name>
</gene>
<evidence type="ECO:0000313" key="2">
    <source>
        <dbReference type="Proteomes" id="UP000712600"/>
    </source>
</evidence>
<dbReference type="EMBL" id="QGKX02001347">
    <property type="protein sequence ID" value="KAF3523169.1"/>
    <property type="molecule type" value="Genomic_DNA"/>
</dbReference>
<proteinExistence type="predicted"/>
<evidence type="ECO:0000313" key="1">
    <source>
        <dbReference type="EMBL" id="KAF3523169.1"/>
    </source>
</evidence>
<name>A0A8S9PQQ9_BRACR</name>
<sequence length="137" mass="14870">MKPVVVLVVVVVDSQSNSSNEVILIRLSSISMKQPLTSSSSSLLLIINLSSSKACLGSDNITFLILSSPCFLEEIQAASLFSRRAELVEEKEGEVVEEEGVSVGDDVVWEEVVLTMGSWVMGSIPPLTSLFLRHECQ</sequence>
<reference evidence="1" key="1">
    <citation type="submission" date="2019-12" db="EMBL/GenBank/DDBJ databases">
        <title>Genome sequencing and annotation of Brassica cretica.</title>
        <authorList>
            <person name="Studholme D.J."/>
            <person name="Sarris P."/>
        </authorList>
    </citation>
    <scope>NUCLEOTIDE SEQUENCE</scope>
    <source>
        <strain evidence="1">PFS-109/04</strain>
        <tissue evidence="1">Leaf</tissue>
    </source>
</reference>
<comment type="caution">
    <text evidence="1">The sequence shown here is derived from an EMBL/GenBank/DDBJ whole genome shotgun (WGS) entry which is preliminary data.</text>
</comment>